<reference evidence="1 2" key="1">
    <citation type="submission" date="2019-04" db="EMBL/GenBank/DDBJ databases">
        <title>Genome sequencing of Clostridium botulinum Groups I-IV and Clostridium butyricum.</title>
        <authorList>
            <person name="Brunt J."/>
            <person name="Van Vliet A.H.M."/>
            <person name="Stringer S.C."/>
            <person name="Carter A.T."/>
            <person name="Peck M.W."/>
        </authorList>
    </citation>
    <scope>NUCLEOTIDE SEQUENCE [LARGE SCALE GENOMIC DNA]</scope>
    <source>
        <strain evidence="1 2">IFR 18/094</strain>
    </source>
</reference>
<dbReference type="RefSeq" id="WP_050606347.1">
    <property type="nucleotide sequence ID" value="NZ_CABKUB010000006.1"/>
</dbReference>
<gene>
    <name evidence="1" type="ORF">FDF74_05060</name>
</gene>
<proteinExistence type="predicted"/>
<evidence type="ECO:0000313" key="2">
    <source>
        <dbReference type="Proteomes" id="UP000473885"/>
    </source>
</evidence>
<name>A0A6M0R8K3_9CLOT</name>
<dbReference type="EMBL" id="SXDP01000003">
    <property type="protein sequence ID" value="NEZ46583.1"/>
    <property type="molecule type" value="Genomic_DNA"/>
</dbReference>
<keyword evidence="2" id="KW-1185">Reference proteome</keyword>
<accession>A0A6M0R8K3</accession>
<dbReference type="OrthoDB" id="1935443at2"/>
<evidence type="ECO:0000313" key="1">
    <source>
        <dbReference type="EMBL" id="NEZ46583.1"/>
    </source>
</evidence>
<protein>
    <submittedName>
        <fullName evidence="1">Uncharacterized protein</fullName>
    </submittedName>
</protein>
<dbReference type="AlphaFoldDB" id="A0A6M0R8K3"/>
<organism evidence="1 2">
    <name type="scientific">Clostridium niameyense</name>
    <dbReference type="NCBI Taxonomy" id="1622073"/>
    <lineage>
        <taxon>Bacteria</taxon>
        <taxon>Bacillati</taxon>
        <taxon>Bacillota</taxon>
        <taxon>Clostridia</taxon>
        <taxon>Eubacteriales</taxon>
        <taxon>Clostridiaceae</taxon>
        <taxon>Clostridium</taxon>
    </lineage>
</organism>
<sequence length="77" mass="9113">MSNYSLDIKGKIELSDYSNINDYINILDKRDEITINMDLKNNEDFEIICDILKRNSLNLYVQKKMGLSEYYIKAKKV</sequence>
<dbReference type="Proteomes" id="UP000473885">
    <property type="component" value="Unassembled WGS sequence"/>
</dbReference>
<comment type="caution">
    <text evidence="1">The sequence shown here is derived from an EMBL/GenBank/DDBJ whole genome shotgun (WGS) entry which is preliminary data.</text>
</comment>